<feature type="transmembrane region" description="Helical" evidence="14">
    <location>
        <begin position="341"/>
        <end position="368"/>
    </location>
</feature>
<dbReference type="GO" id="GO:0016020">
    <property type="term" value="C:membrane"/>
    <property type="evidence" value="ECO:0007669"/>
    <property type="project" value="UniProtKB-SubCell"/>
</dbReference>
<feature type="domain" description="Endonuclease/exonuclease/phosphatase" evidence="15">
    <location>
        <begin position="8"/>
        <end position="270"/>
    </location>
</feature>
<dbReference type="Gene3D" id="3.60.10.10">
    <property type="entry name" value="Endonuclease/exonuclease/phosphatase"/>
    <property type="match status" value="1"/>
</dbReference>
<keyword evidence="17" id="KW-1185">Reference proteome</keyword>
<evidence type="ECO:0000313" key="16">
    <source>
        <dbReference type="EnsemblMetazoa" id="CapteP173602"/>
    </source>
</evidence>
<dbReference type="HOGENOM" id="CLU_034001_1_0_1"/>
<dbReference type="OrthoDB" id="387657at2759"/>
<dbReference type="Proteomes" id="UP000014760">
    <property type="component" value="Unassembled WGS sequence"/>
</dbReference>
<comment type="pathway">
    <text evidence="2">Lipid metabolism; sphingolipid metabolism.</text>
</comment>
<accession>X1ZD56</accession>
<evidence type="ECO:0000256" key="14">
    <source>
        <dbReference type="SAM" id="Phobius"/>
    </source>
</evidence>
<evidence type="ECO:0000256" key="8">
    <source>
        <dbReference type="ARBA" id="ARBA00022801"/>
    </source>
</evidence>
<evidence type="ECO:0000256" key="5">
    <source>
        <dbReference type="ARBA" id="ARBA00012369"/>
    </source>
</evidence>
<keyword evidence="7" id="KW-0479">Metal-binding</keyword>
<reference evidence="17" key="2">
    <citation type="journal article" date="2013" name="Nature">
        <title>Insights into bilaterian evolution from three spiralian genomes.</title>
        <authorList>
            <person name="Simakov O."/>
            <person name="Marletaz F."/>
            <person name="Cho S.J."/>
            <person name="Edsinger-Gonzales E."/>
            <person name="Havlak P."/>
            <person name="Hellsten U."/>
            <person name="Kuo D.H."/>
            <person name="Larsson T."/>
            <person name="Lv J."/>
            <person name="Arendt D."/>
            <person name="Savage R."/>
            <person name="Osoegawa K."/>
            <person name="de Jong P."/>
            <person name="Grimwood J."/>
            <person name="Chapman J.A."/>
            <person name="Shapiro H."/>
            <person name="Aerts A."/>
            <person name="Otillar R.P."/>
            <person name="Terry A.Y."/>
            <person name="Boore J.L."/>
            <person name="Grigoriev I.V."/>
            <person name="Lindberg D.R."/>
            <person name="Seaver E.C."/>
            <person name="Weisblat D.A."/>
            <person name="Putnam N.H."/>
            <person name="Rokhsar D.S."/>
        </authorList>
    </citation>
    <scope>NUCLEOTIDE SEQUENCE</scope>
    <source>
        <strain evidence="17">I ESC-2004</strain>
    </source>
</reference>
<evidence type="ECO:0000256" key="4">
    <source>
        <dbReference type="ARBA" id="ARBA00006335"/>
    </source>
</evidence>
<evidence type="ECO:0000256" key="12">
    <source>
        <dbReference type="ARBA" id="ARBA00023098"/>
    </source>
</evidence>
<protein>
    <recommendedName>
        <fullName evidence="5">sphingomyelin phosphodiesterase</fullName>
        <ecNumber evidence="5">3.1.4.12</ecNumber>
    </recommendedName>
</protein>
<evidence type="ECO:0000256" key="11">
    <source>
        <dbReference type="ARBA" id="ARBA00022989"/>
    </source>
</evidence>
<dbReference type="InterPro" id="IPR005135">
    <property type="entry name" value="Endo/exonuclease/phosphatase"/>
</dbReference>
<dbReference type="InterPro" id="IPR038772">
    <property type="entry name" value="Sph/SMPD2-like"/>
</dbReference>
<dbReference type="OMA" id="AHRATEC"/>
<keyword evidence="8" id="KW-0378">Hydrolase</keyword>
<dbReference type="PANTHER" id="PTHR16320">
    <property type="entry name" value="SPHINGOMYELINASE FAMILY MEMBER"/>
    <property type="match status" value="1"/>
</dbReference>
<keyword evidence="6 14" id="KW-0812">Transmembrane</keyword>
<keyword evidence="11 14" id="KW-1133">Transmembrane helix</keyword>
<evidence type="ECO:0000256" key="1">
    <source>
        <dbReference type="ARBA" id="ARBA00004141"/>
    </source>
</evidence>
<evidence type="ECO:0000256" key="9">
    <source>
        <dbReference type="ARBA" id="ARBA00022842"/>
    </source>
</evidence>
<sequence>MGTKLKVLTLNCWGIPFLTQFRPERIEAIGNQLAKGDYDIVLLQEIWLQSDYEKLCSLVMTVLPHAHYFHSGMVGSGLCIFSKHSILETLSYRFSLNGYPQRVLHGDWFAGKMVGLAKLLVDDIRLNIYVTHTHAEYNPLKTDYSAHRIIQSFELSQFIKHTSETCDGVILGGDFNFMPSQLGYSIIRYNSNLSDAWLCQKREGSEGFHANTCDRPDNCFSNGSALDRNPDGQRLDYLMCRANSGYRVDCDECTLTMRRVPGMHFNYSDHEGVQAVFIVKRSVTALPPARESGEIEKHLTAAVPIIDDAMKRVKSDKVYCIVAMVLALILLIFTFDVSLPFGLTALVILLRGCLVVTVAYFFWTLVVLKTIELKGLTAARNDINNALKSNPPL</sequence>
<organism evidence="16 17">
    <name type="scientific">Capitella teleta</name>
    <name type="common">Polychaete worm</name>
    <dbReference type="NCBI Taxonomy" id="283909"/>
    <lineage>
        <taxon>Eukaryota</taxon>
        <taxon>Metazoa</taxon>
        <taxon>Spiralia</taxon>
        <taxon>Lophotrochozoa</taxon>
        <taxon>Annelida</taxon>
        <taxon>Polychaeta</taxon>
        <taxon>Sedentaria</taxon>
        <taxon>Scolecida</taxon>
        <taxon>Capitellidae</taxon>
        <taxon>Capitella</taxon>
    </lineage>
</organism>
<evidence type="ECO:0000256" key="6">
    <source>
        <dbReference type="ARBA" id="ARBA00022692"/>
    </source>
</evidence>
<keyword evidence="9" id="KW-0460">Magnesium</keyword>
<comment type="pathway">
    <text evidence="3">Sphingolipid metabolism.</text>
</comment>
<dbReference type="EnsemblMetazoa" id="CapteT173602">
    <property type="protein sequence ID" value="CapteP173602"/>
    <property type="gene ID" value="CapteG173602"/>
</dbReference>
<name>X1ZD56_CAPTE</name>
<keyword evidence="12" id="KW-0443">Lipid metabolism</keyword>
<evidence type="ECO:0000256" key="10">
    <source>
        <dbReference type="ARBA" id="ARBA00022919"/>
    </source>
</evidence>
<reference evidence="16" key="3">
    <citation type="submission" date="2015-06" db="UniProtKB">
        <authorList>
            <consortium name="EnsemblMetazoa"/>
        </authorList>
    </citation>
    <scope>IDENTIFICATION</scope>
</reference>
<evidence type="ECO:0000313" key="17">
    <source>
        <dbReference type="Proteomes" id="UP000014760"/>
    </source>
</evidence>
<dbReference type="GO" id="GO:0006665">
    <property type="term" value="P:sphingolipid metabolic process"/>
    <property type="evidence" value="ECO:0007669"/>
    <property type="project" value="UniProtKB-KW"/>
</dbReference>
<keyword evidence="10" id="KW-0746">Sphingolipid metabolism</keyword>
<dbReference type="Pfam" id="PF03372">
    <property type="entry name" value="Exo_endo_phos"/>
    <property type="match status" value="1"/>
</dbReference>
<proteinExistence type="inferred from homology"/>
<comment type="similarity">
    <text evidence="4">Belongs to the neutral sphingomyelinase family.</text>
</comment>
<dbReference type="AlphaFoldDB" id="X1ZD56"/>
<comment type="subcellular location">
    <subcellularLocation>
        <location evidence="1">Membrane</location>
        <topology evidence="1">Multi-pass membrane protein</topology>
    </subcellularLocation>
</comment>
<dbReference type="EMBL" id="AMQN01000160">
    <property type="status" value="NOT_ANNOTATED_CDS"/>
    <property type="molecule type" value="Genomic_DNA"/>
</dbReference>
<evidence type="ECO:0000256" key="13">
    <source>
        <dbReference type="ARBA" id="ARBA00023136"/>
    </source>
</evidence>
<evidence type="ECO:0000256" key="7">
    <source>
        <dbReference type="ARBA" id="ARBA00022723"/>
    </source>
</evidence>
<evidence type="ECO:0000256" key="3">
    <source>
        <dbReference type="ARBA" id="ARBA00004991"/>
    </source>
</evidence>
<reference evidence="17" key="1">
    <citation type="submission" date="2012-12" db="EMBL/GenBank/DDBJ databases">
        <authorList>
            <person name="Hellsten U."/>
            <person name="Grimwood J."/>
            <person name="Chapman J.A."/>
            <person name="Shapiro H."/>
            <person name="Aerts A."/>
            <person name="Otillar R.P."/>
            <person name="Terry A.Y."/>
            <person name="Boore J.L."/>
            <person name="Simakov O."/>
            <person name="Marletaz F."/>
            <person name="Cho S.-J."/>
            <person name="Edsinger-Gonzales E."/>
            <person name="Havlak P."/>
            <person name="Kuo D.-H."/>
            <person name="Larsson T."/>
            <person name="Lv J."/>
            <person name="Arendt D."/>
            <person name="Savage R."/>
            <person name="Osoegawa K."/>
            <person name="de Jong P."/>
            <person name="Lindberg D.R."/>
            <person name="Seaver E.C."/>
            <person name="Weisblat D.A."/>
            <person name="Putnam N.H."/>
            <person name="Grigoriev I.V."/>
            <person name="Rokhsar D.S."/>
        </authorList>
    </citation>
    <scope>NUCLEOTIDE SEQUENCE</scope>
    <source>
        <strain evidence="17">I ESC-2004</strain>
    </source>
</reference>
<dbReference type="InterPro" id="IPR036691">
    <property type="entry name" value="Endo/exonu/phosph_ase_sf"/>
</dbReference>
<dbReference type="EC" id="3.1.4.12" evidence="5"/>
<dbReference type="GO" id="GO:0004767">
    <property type="term" value="F:sphingomyelin phosphodiesterase activity"/>
    <property type="evidence" value="ECO:0007669"/>
    <property type="project" value="UniProtKB-EC"/>
</dbReference>
<keyword evidence="13 14" id="KW-0472">Membrane</keyword>
<dbReference type="GO" id="GO:0046872">
    <property type="term" value="F:metal ion binding"/>
    <property type="evidence" value="ECO:0007669"/>
    <property type="project" value="UniProtKB-KW"/>
</dbReference>
<dbReference type="PANTHER" id="PTHR16320:SF24">
    <property type="entry name" value="PHOSPHODIESTERASE, PUTATIVE-RELATED"/>
    <property type="match status" value="1"/>
</dbReference>
<evidence type="ECO:0000256" key="2">
    <source>
        <dbReference type="ARBA" id="ARBA00004760"/>
    </source>
</evidence>
<feature type="transmembrane region" description="Helical" evidence="14">
    <location>
        <begin position="318"/>
        <end position="335"/>
    </location>
</feature>
<dbReference type="SUPFAM" id="SSF56219">
    <property type="entry name" value="DNase I-like"/>
    <property type="match status" value="1"/>
</dbReference>
<evidence type="ECO:0000259" key="15">
    <source>
        <dbReference type="Pfam" id="PF03372"/>
    </source>
</evidence>